<dbReference type="InterPro" id="IPR023796">
    <property type="entry name" value="Serpin_dom"/>
</dbReference>
<dbReference type="InterPro" id="IPR036186">
    <property type="entry name" value="Serpin_sf"/>
</dbReference>
<feature type="compositionally biased region" description="Polar residues" evidence="2">
    <location>
        <begin position="463"/>
        <end position="473"/>
    </location>
</feature>
<evidence type="ECO:0000313" key="5">
    <source>
        <dbReference type="Proteomes" id="UP001558613"/>
    </source>
</evidence>
<dbReference type="InterPro" id="IPR042178">
    <property type="entry name" value="Serpin_sf_1"/>
</dbReference>
<proteinExistence type="inferred from homology"/>
<comment type="similarity">
    <text evidence="1">Belongs to the serpin family.</text>
</comment>
<feature type="region of interest" description="Disordered" evidence="2">
    <location>
        <begin position="438"/>
        <end position="473"/>
    </location>
</feature>
<dbReference type="PANTHER" id="PTHR11461:SF20">
    <property type="entry name" value="ALPHA-2-ANTIPLASMIN"/>
    <property type="match status" value="1"/>
</dbReference>
<protein>
    <recommendedName>
        <fullName evidence="3">Serpin domain-containing protein</fullName>
    </recommendedName>
</protein>
<dbReference type="EMBL" id="JAYMGO010000021">
    <property type="protein sequence ID" value="KAL1252692.1"/>
    <property type="molecule type" value="Genomic_DNA"/>
</dbReference>
<dbReference type="Gene3D" id="2.30.39.10">
    <property type="entry name" value="Alpha-1-antitrypsin, domain 1"/>
    <property type="match status" value="1"/>
</dbReference>
<feature type="domain" description="Serpin" evidence="3">
    <location>
        <begin position="100"/>
        <end position="439"/>
    </location>
</feature>
<evidence type="ECO:0000256" key="2">
    <source>
        <dbReference type="SAM" id="MobiDB-lite"/>
    </source>
</evidence>
<reference evidence="4 5" key="1">
    <citation type="submission" date="2023-09" db="EMBL/GenBank/DDBJ databases">
        <authorList>
            <person name="Wang M."/>
        </authorList>
    </citation>
    <scope>NUCLEOTIDE SEQUENCE [LARGE SCALE GENOMIC DNA]</scope>
    <source>
        <strain evidence="4">GT-2023</strain>
        <tissue evidence="4">Liver</tissue>
    </source>
</reference>
<keyword evidence="5" id="KW-1185">Reference proteome</keyword>
<sequence>MTDSFTAISGSTSLTLPVYIKFWLASSNLWHNLWHIHKSSGIQASSENMKHCLVALITFCFFRFGLLASNKTDDGKVNCNDVLSLEAQRAVGGAVAKLGLALLEKLQPESDQPNIIISPLSVSLVLAELALGARNKTEDKLLEILQAKELSNFHETLSCLQEQLTAKAVRMASRLYLIPDVRVNQDFVDRALNLYKSEPAHLTSLEEVNRWVEEATKGHITNFMSSLPPNVVIMLINAIHFKGEWQSRFDSKFTVKDIFYIDKKTSVKVDMMMGSKYPLSMFVDRKDGTQVARFPFQGNMSLLVVMPVPAHGNLSNAAAKLNISDMYEHFQSEKSMHVKLPKFKLQYKQDLRQALTSMGLGLLFTGADLSRIAPGPLLVSGVQHASSMELSEEGAEASAATSVTLVRTVPTFAVNMPFLFALVDDTSYTPLFLGMVTNPNPGATTEQSDDPKTESETIMKPSKMSQNDGTLNDSPHMENMLSYMLNMWKQSVPQQFLGHQVMEDGN</sequence>
<dbReference type="Proteomes" id="UP001558613">
    <property type="component" value="Unassembled WGS sequence"/>
</dbReference>
<organism evidence="4 5">
    <name type="scientific">Cirrhinus molitorella</name>
    <name type="common">mud carp</name>
    <dbReference type="NCBI Taxonomy" id="172907"/>
    <lineage>
        <taxon>Eukaryota</taxon>
        <taxon>Metazoa</taxon>
        <taxon>Chordata</taxon>
        <taxon>Craniata</taxon>
        <taxon>Vertebrata</taxon>
        <taxon>Euteleostomi</taxon>
        <taxon>Actinopterygii</taxon>
        <taxon>Neopterygii</taxon>
        <taxon>Teleostei</taxon>
        <taxon>Ostariophysi</taxon>
        <taxon>Cypriniformes</taxon>
        <taxon>Cyprinidae</taxon>
        <taxon>Labeoninae</taxon>
        <taxon>Labeonini</taxon>
        <taxon>Cirrhinus</taxon>
    </lineage>
</organism>
<dbReference type="PANTHER" id="PTHR11461">
    <property type="entry name" value="SERINE PROTEASE INHIBITOR, SERPIN"/>
    <property type="match status" value="1"/>
</dbReference>
<evidence type="ECO:0000259" key="3">
    <source>
        <dbReference type="SMART" id="SM00093"/>
    </source>
</evidence>
<comment type="caution">
    <text evidence="4">The sequence shown here is derived from an EMBL/GenBank/DDBJ whole genome shotgun (WGS) entry which is preliminary data.</text>
</comment>
<gene>
    <name evidence="4" type="ORF">QQF64_017385</name>
</gene>
<dbReference type="Pfam" id="PF00079">
    <property type="entry name" value="Serpin"/>
    <property type="match status" value="1"/>
</dbReference>
<evidence type="ECO:0000313" key="4">
    <source>
        <dbReference type="EMBL" id="KAL1252692.1"/>
    </source>
</evidence>
<dbReference type="InterPro" id="IPR042185">
    <property type="entry name" value="Serpin_sf_2"/>
</dbReference>
<dbReference type="SMART" id="SM00093">
    <property type="entry name" value="SERPIN"/>
    <property type="match status" value="1"/>
</dbReference>
<evidence type="ECO:0000256" key="1">
    <source>
        <dbReference type="RuleBase" id="RU000411"/>
    </source>
</evidence>
<dbReference type="SUPFAM" id="SSF56574">
    <property type="entry name" value="Serpins"/>
    <property type="match status" value="1"/>
</dbReference>
<accession>A0ABR3LII0</accession>
<dbReference type="InterPro" id="IPR000215">
    <property type="entry name" value="Serpin_fam"/>
</dbReference>
<name>A0ABR3LII0_9TELE</name>
<dbReference type="Gene3D" id="3.30.497.10">
    <property type="entry name" value="Antithrombin, subunit I, domain 2"/>
    <property type="match status" value="1"/>
</dbReference>